<feature type="transmembrane region" description="Helical" evidence="2">
    <location>
        <begin position="2428"/>
        <end position="2451"/>
    </location>
</feature>
<evidence type="ECO:0000256" key="1">
    <source>
        <dbReference type="SAM" id="MobiDB-lite"/>
    </source>
</evidence>
<dbReference type="KEGG" id="bdw:94338112"/>
<sequence length="4436" mass="489803">MKEIEQLCSCDKAKKVVENSAQNCDSCKGSGGSGCQCCQEAKKQFESCSCMACDLKRVIDDLQGSGENGSNKCCNNSSCPCSSDSDSNCRTKEAVLSALNAYCKCKDQVKQIKEKINGLCKHCNKNKCCDVTNIQSDIEQLCNSCPCKTQKKCCNENEIKSKVQQVIEKHCTCKKNKCCFNGVQNGDLSNKTDEQTKLKKIALTIFKYFRPPIAYTTGLMTLKSKTDIDLDFSSNSSSDDKITVDTSKNSLKIPKKAFQTIMASSQIVQGLVIVYHPNSMMSINFEEIILSFPKLCNEGFKIDGFPIHHDFSMKIQYGPAGPYTRPTANWRNKNSDKSKHELSWSLSYPQIDKNKCSCSILSDPLFGTVFGAICLTISIVQFIIALFVSQGYYDGFQSYMDAVRSGFSWPTQYDNVVSSIFWWLGIGVRNGTQLLLVHINTYDYFKTSIRISISPTLGTYEAVRVQVGTQNVNGTSFRQVEFCIEQLEKDLSVKFENRVLSLDSKSVCKLKVSLAAKIVLYGVKWAQPDVSKENGDPDKNGSDSDSDITDINSAHNKMLEQLVTPTINNLAITNNDHKAVMDKKRKNIIDAIKAVCKDCCCNRAEDYCIKPTDIVEQIKQVCASCCCKSDKPCVDSGKIMDEVNKLCVDCCCKKQDCCNTKEVLSQIGDFCVCVIKEAKEKLENCTCDKCSSCKENCIDKTKLMKEILKLCSCDNARIQLEEAAQNCDSCKGSGGSCQCCQEIQKKFKDCPCMACNLKRVIDEIQGSGENGSNCCDSSSCSCSSDSNSNCRKRTDVLKALNAYCKCKDQVKQIKEKIEKLCKQCNKNTCCDSSLIQNDIQKICNSCPCKQKKCCNESEINKKVQQVIESSCKCRVNKCCFRDITDGDLSSHSKEQAKLKNIAKAIFKYFRPPIAYETGVMTLESTTETELEFSSGGDEKITVDTSKNVLNTLKIPKQAFKDLMASAKMHENKVKDFHPNSMMSIEFHGITLTFCTLSGEGFKLDGYPIKGGFSMKMEYAPAGIFTRSTALWRKKNSDKHDLSWDKLSQPQIDPSKCSCSILSDPLFGTVFGAICLTISIVQFIIALFISQGYYDGFQSYMDAVRSGFSWPTQYDNVVNSVFWQGYPSTPTLGTYEAVSGCFLNAIGPSFFADDFSGGAVQSVRVLVGTRNVPNTQLRNVEFCIQELNQDLSVKFENRVLSLDSGSDCKLKVSLHAKINLVGVKWAQPDTTKDNGDPDKNDSDIDSGNKAINSAYNTMLEELVSPDANSDSSKKSILDAKRKNIIEAIKDVCKDCCCNRNEYCIQPTDISEAVKQVCANCCCKQPGPCVDSDKIMEHVNKLCQNCCCKQKDCCNTEGVLSQIGEFCVCLIKEAKEKLENCTCSGCSTCQENCIDKQKLMTEILKLCSCSEAKKELENSAQNCDSCKGSGGSGCQCCEAAKKQFESCPCMACNLKKVIDGLQGSGENGSNCCNSSSCSCSSDSNSNCRTKDAVLTALKTYCKCDTQCCNESEINKKVQQVIDEKCTCRKNKCCFRDITDGDLSDNTKKAEKEKLKNIALAIFKYFRPPIAHSTGVMTLKSTADIDLQFSSGSSSSQDNITVDAKNKNVLKIPKQAFKDLIASTKINQVKVTTFHKNTMLSIHFEEISLTFQKLNGTGFEIDGYPINGTFSMQLGYQPIGPFTKNSANMRKKTENEPKKHNLSWGISSNHPRIDPSKCSCSILSDPLFGTVFGAICLTISIVQFIIALFVSQGYYDGFQSYMDAYVVHVNTLMHYLTSHHINTMLYLHSLIPICTYAAVSIYLQYAFTFFLSGCFLNAIGPSFFADSFAGGSVQSVRVQVGSSGSQRHVEFSIELLKQDLSVKFENRVLSLDSKSVCKLKVSLAAKINLVGVKWFQPDVSKENGDPDKNGSDSDSDITVINSAYNTMLEELVSPSSSGDASKKKILDGKRKNIIEAIKDVCKDCCCNRNEYCIQPTDISEAVKQVCASCCCKSDKSCVDSSKIMEHVNKLCQNCCCKKDDCCGTKEVLSQIGDFCVCVIKEAKEKLENCTCSGCSSCQENCIDKQKLMKEILKLCSCSEAKKELENSAQNCDSCKGSGGSGCQCCEAAKKQFESCPCMACNLKTAIDEIKQEDGSNCCSDPSCSCSSGSNCRKRTDVLSALNAYCKCKDQVKQIKEKIEKLCKQCNKNTCCDSSLIQNDIQKICNSCPCKQKKCCNESEIKSKVQQVIESSCKCRVNKCCFNGIQNGDLSKKTAEKEKLKNIALAIFKYFRPPIAHSTGLMTLKSTADIDLQFSSGSSSSQDNITVDAKNKNVLKIPKQAFKDLMASTKINQVKVTTFHKNTMLSIHFEEISLTFQKLNGTGFEIDGYPINGTFSMQLGYQPIGPFTKNSANMRKKTENEPKKHNLSWGISSNHPRIDPSKCSCSILSDPLFGTVFGAICLTISIVQFIIALFVSQGYYDGFQSYMDAVGISSTPTLGTYAAVRNVEFCIEQIGDLTVNFENRVLSLDSGSDCKLKVGLHAKIVLYGVKWFEPDTMKWNGGGSDDSVVDDAYSSTLGQLISPSIGGKSINTDSTQINTMDEKRLNIINAIKEVCKSCCCNRTAEQYCIQPTDISEAVKQVCANCCCKNKDPCVDSSKIMEHVNKLCQNCCCKKDDCCGTKEVLSQIESFASVSLRMLRKSLKIVHVIVVHPAKEIVLIKRTKKVVEQAPQKCDSCKGSGSCQCCQEIQKQFESCPCMACDLQQVIDEIKQEDGSNCCSDPSCSCSSGSNCRKRTDVLSALNTYCKCKDQVKQIKEKIEKLCKQCNKNTCCDVKKIEKDIQDICNDCDCKKKKCCNESEINKKVQQVIDEKCTCRKNKCCFRDITDGDLSDNTKKAEKEKLKNIALAIFKYFRPPIAHSTGLMTLKSTADIDLQFSSGSSSSQDNITVDAKNKNVLKIPKQAFKDLMASSQIPQVKVTTFHKNTMLSIHFEEISLTFQKLNGTGFEIDGYPINGTFSMQLGYQPIGPYTKNTANWRNKTSDKSKHDLSWSIGGNYPRIDPSKCSCSILSDPLFGTVFGAICLTISIVQFIIALFVSQGYYDGFQSYMDAVRSGFSWPTQYDNVVSSIFCMLMSFGICVGISSTPTLGTYAAVSIYLQYAFTFFLSGCFLNAIGPSFFADSFAGGSVQSVRVQVGSSGSQRHVEFSIELLKQDLSVKFENRVLSLDSKSVCKLKVSLAAKINLVGVKWFQPDVSKENGDPDKNGSDSDSDITVINSAYNTMLEELVSPSSSGDASKKKILDGKRKNIIEAIKDVCKDCCCNRNEYCIQPTDISEAVKQVCASCCCKSDKSCVDSSKIMEHVNKLCQNCCCKKDDCCGTKEVLSQIGDFCVCVIKEAKEKLENCTCSGCSSCQENCIDKQKLMKEILKLCSCSEAKKELENSAQNCDSCKGSGGSGCQCCEAAKKQFESCPCMLEDGSNCCSDPSCSCSSGSNCRKRTDVLSALNAYCKCKDQVKQIKEKIEKLCKQCNKNTCCDSSLIQNDIQKICNSCPCKQKKCCNESEIKSKVQQVIESSCKCRNGDLSKKTAEKEKLKNIALAIFKYFRPPIAHSTGLMTLKSTADIDLQFSSGSSSSQDNITVDAKNKNVLKIPKQAFKDLMASSQIPQVKVTTFHKNTMLSIHFEEISLTFQKLNGTGFEIDGYPINGTFSMQLGYQPIGPYTKNTANWRNKTSDKSKHDLSWSIGGNYPRIDPSKCSCSILSDPLFGTVFGAICLTISIVQFIIALFVSQGYYDGFQSYMDAVRSGFSWPTQYDNVVSSIFCMLMSFGICVGISSTPTLGTYAAVSLHAKINLVGVKWAQPDVSKENGDPDKNGSDSEITTINSAYNTMLDELISPDANSDSSKTTMDKKRKNIIDAIKDVCQDCCCNRKDDEYCVKPEDVSKAVKQVCANCCCKSTEPCVDSGKIIEHVNKLCVDCCCKKPDCCDTKEVLDQIGEFCVCLIKDAKEKLDDCKCDSCSSCQENCIDKTKLKKEILKLCSCSEAKKELENSAQNCSGCSGGSCQCCQEAKKQFESCPCMACNLKTAIDEIKGKDDSKCCNSSSCSCSSDSNSNCRTKDAVLTALNTYCKCTTQRDEIKKKIEKLCQSCKSKKCCDVNKIQNDIQKLCNSCPCKTHPKCCNETQINEKVEKVIEKHCTCKKFKCCFNGVQNGDLSSHSAEQEKLKKIALAIFKYFRPPSAYMTGLMTLKSTADIDLQFSSGSSNEKITVDAKNKNVLKIPKQAFKDLIASTKINQVKVDSFHRNTMLSIHFEEISLTFQKLNGTGFEIDGYPINGTFLMQLGYQPIGPYTKNSANWRKKTENEPKKHDLSWSIGANYPQIDKNKCSCSILSDPLFGTVFGAICLTISIVQFIIALFISQGYYDGFQSYMDAVRSGFSWPTQYDNVVSSMFWYGYLSTPTLGTYAAV</sequence>
<feature type="transmembrane region" description="Helical" evidence="2">
    <location>
        <begin position="3096"/>
        <end position="3116"/>
    </location>
</feature>
<keyword evidence="2" id="KW-1133">Transmembrane helix</keyword>
<feature type="transmembrane region" description="Helical" evidence="2">
    <location>
        <begin position="3128"/>
        <end position="3148"/>
    </location>
</feature>
<feature type="region of interest" description="Disordered" evidence="1">
    <location>
        <begin position="1226"/>
        <end position="1246"/>
    </location>
</feature>
<proteinExistence type="predicted"/>
<protein>
    <submittedName>
        <fullName evidence="3">Uncharacterized protein</fullName>
    </submittedName>
</protein>
<dbReference type="GeneID" id="94338112"/>
<feature type="compositionally biased region" description="Basic and acidic residues" evidence="1">
    <location>
        <begin position="531"/>
        <end position="542"/>
    </location>
</feature>
<keyword evidence="4" id="KW-1185">Reference proteome</keyword>
<evidence type="ECO:0000313" key="3">
    <source>
        <dbReference type="EMBL" id="KAK2194714.1"/>
    </source>
</evidence>
<dbReference type="Proteomes" id="UP001214638">
    <property type="component" value="Unassembled WGS sequence"/>
</dbReference>
<feature type="region of interest" description="Disordered" evidence="1">
    <location>
        <begin position="531"/>
        <end position="550"/>
    </location>
</feature>
<gene>
    <name evidence="3" type="ORF">BdWA1_003816</name>
</gene>
<dbReference type="RefSeq" id="XP_067801558.1">
    <property type="nucleotide sequence ID" value="XM_067948823.1"/>
</dbReference>
<feature type="non-terminal residue" evidence="3">
    <location>
        <position position="1"/>
    </location>
</feature>
<evidence type="ECO:0000256" key="2">
    <source>
        <dbReference type="SAM" id="Phobius"/>
    </source>
</evidence>
<reference evidence="3" key="1">
    <citation type="journal article" date="2023" name="Nat. Microbiol.">
        <title>Babesia duncani multi-omics identifies virulence factors and drug targets.</title>
        <authorList>
            <person name="Singh P."/>
            <person name="Lonardi S."/>
            <person name="Liang Q."/>
            <person name="Vydyam P."/>
            <person name="Khabirova E."/>
            <person name="Fang T."/>
            <person name="Gihaz S."/>
            <person name="Thekkiniath J."/>
            <person name="Munshi M."/>
            <person name="Abel S."/>
            <person name="Ciampossin L."/>
            <person name="Batugedara G."/>
            <person name="Gupta M."/>
            <person name="Lu X.M."/>
            <person name="Lenz T."/>
            <person name="Chakravarty S."/>
            <person name="Cornillot E."/>
            <person name="Hu Y."/>
            <person name="Ma W."/>
            <person name="Gonzalez L.M."/>
            <person name="Sanchez S."/>
            <person name="Estrada K."/>
            <person name="Sanchez-Flores A."/>
            <person name="Montero E."/>
            <person name="Harb O.S."/>
            <person name="Le Roch K.G."/>
            <person name="Mamoun C.B."/>
        </authorList>
    </citation>
    <scope>NUCLEOTIDE SEQUENCE</scope>
    <source>
        <strain evidence="3">WA1</strain>
    </source>
</reference>
<keyword evidence="2" id="KW-0472">Membrane</keyword>
<feature type="transmembrane region" description="Helical" evidence="2">
    <location>
        <begin position="3737"/>
        <end position="3765"/>
    </location>
</feature>
<comment type="caution">
    <text evidence="3">The sequence shown here is derived from an EMBL/GenBank/DDBJ whole genome shotgun (WGS) entry which is preliminary data.</text>
</comment>
<dbReference type="EMBL" id="JALLKP010000058">
    <property type="protein sequence ID" value="KAK2194714.1"/>
    <property type="molecule type" value="Genomic_DNA"/>
</dbReference>
<feature type="transmembrane region" description="Helical" evidence="2">
    <location>
        <begin position="1724"/>
        <end position="1747"/>
    </location>
</feature>
<accession>A0AAD9PH15</accession>
<keyword evidence="2" id="KW-0812">Transmembrane</keyword>
<feature type="transmembrane region" description="Helical" evidence="2">
    <location>
        <begin position="3048"/>
        <end position="3076"/>
    </location>
</feature>
<feature type="transmembrane region" description="Helical" evidence="2">
    <location>
        <begin position="3785"/>
        <end position="3806"/>
    </location>
</feature>
<evidence type="ECO:0000313" key="4">
    <source>
        <dbReference type="Proteomes" id="UP001214638"/>
    </source>
</evidence>
<feature type="compositionally biased region" description="Basic and acidic residues" evidence="1">
    <location>
        <begin position="1229"/>
        <end position="1241"/>
    </location>
</feature>
<organism evidence="3 4">
    <name type="scientific">Babesia duncani</name>
    <dbReference type="NCBI Taxonomy" id="323732"/>
    <lineage>
        <taxon>Eukaryota</taxon>
        <taxon>Sar</taxon>
        <taxon>Alveolata</taxon>
        <taxon>Apicomplexa</taxon>
        <taxon>Aconoidasida</taxon>
        <taxon>Piroplasmida</taxon>
        <taxon>Babesiidae</taxon>
        <taxon>Babesia</taxon>
    </lineage>
</organism>
<feature type="transmembrane region" description="Helical" evidence="2">
    <location>
        <begin position="4364"/>
        <end position="4387"/>
    </location>
</feature>
<name>A0AAD9PH15_9APIC</name>
<feature type="transmembrane region" description="Helical" evidence="2">
    <location>
        <begin position="1782"/>
        <end position="1804"/>
    </location>
</feature>